<accession>A0ACC2N2F5</accession>
<sequence>MLKIATSYILLNILFYLSAVENLPNSTLNPIEDSILSPDILRSTDRLRKYVNSDEEISIFIDKAETKIKEFIKCTVHLNCLAIPIKKFADTIERWLTRTEEARDVHFQLHTRSQSRQLNGSNFNLKEVDYDIRRGTVVIVHGFWSRGDYEWVQDMKNALLRWRDLNVLVVDWERGSFTWNYLSASIATRIVGAEIAELLHRIELKVLTSEQTDPKEWGPLHLIGHSLGSHICAHAAYLVDEMNRSYITKWTVNRITALDPAQPCFINADSALRLDKNDAQFVDVIHTNGKMLMQLGLGLPDPTGHMDFYPNGGQVQVGCYEPINLPVIVSPLPFLPVLNVFYKMMKASVCSHGRSYELFTDSINTAISKECSYIGHKWDKDYSNVGKILEESCSENFCPQMGINSIMYNSENSDGVYYVATGGKVPYCKNVLKRASSTKKSWWESVKEVTSDLFG</sequence>
<keyword evidence="2" id="KW-1185">Reference proteome</keyword>
<dbReference type="Proteomes" id="UP001239111">
    <property type="component" value="Chromosome 4"/>
</dbReference>
<evidence type="ECO:0000313" key="2">
    <source>
        <dbReference type="Proteomes" id="UP001239111"/>
    </source>
</evidence>
<gene>
    <name evidence="1" type="ORF">QAD02_006144</name>
</gene>
<dbReference type="EMBL" id="CM056744">
    <property type="protein sequence ID" value="KAJ8664482.1"/>
    <property type="molecule type" value="Genomic_DNA"/>
</dbReference>
<protein>
    <submittedName>
        <fullName evidence="1">Uncharacterized protein</fullName>
    </submittedName>
</protein>
<proteinExistence type="predicted"/>
<evidence type="ECO:0000313" key="1">
    <source>
        <dbReference type="EMBL" id="KAJ8664482.1"/>
    </source>
</evidence>
<name>A0ACC2N2F5_9HYME</name>
<organism evidence="1 2">
    <name type="scientific">Eretmocerus hayati</name>
    <dbReference type="NCBI Taxonomy" id="131215"/>
    <lineage>
        <taxon>Eukaryota</taxon>
        <taxon>Metazoa</taxon>
        <taxon>Ecdysozoa</taxon>
        <taxon>Arthropoda</taxon>
        <taxon>Hexapoda</taxon>
        <taxon>Insecta</taxon>
        <taxon>Pterygota</taxon>
        <taxon>Neoptera</taxon>
        <taxon>Endopterygota</taxon>
        <taxon>Hymenoptera</taxon>
        <taxon>Apocrita</taxon>
        <taxon>Proctotrupomorpha</taxon>
        <taxon>Chalcidoidea</taxon>
        <taxon>Aphelinidae</taxon>
        <taxon>Aphelininae</taxon>
        <taxon>Eretmocerus</taxon>
    </lineage>
</organism>
<comment type="caution">
    <text evidence="1">The sequence shown here is derived from an EMBL/GenBank/DDBJ whole genome shotgun (WGS) entry which is preliminary data.</text>
</comment>
<reference evidence="1" key="1">
    <citation type="submission" date="2023-04" db="EMBL/GenBank/DDBJ databases">
        <title>A chromosome-level genome assembly of the parasitoid wasp Eretmocerus hayati.</title>
        <authorList>
            <person name="Zhong Y."/>
            <person name="Liu S."/>
            <person name="Liu Y."/>
        </authorList>
    </citation>
    <scope>NUCLEOTIDE SEQUENCE</scope>
    <source>
        <strain evidence="1">ZJU_SS_LIU_2023</strain>
    </source>
</reference>